<proteinExistence type="predicted"/>
<name>A0A0N5BN34_STREA</name>
<reference evidence="2" key="1">
    <citation type="submission" date="2017-02" db="UniProtKB">
        <authorList>
            <consortium name="WormBaseParasite"/>
        </authorList>
    </citation>
    <scope>IDENTIFICATION</scope>
</reference>
<dbReference type="AlphaFoldDB" id="A0A0N5BN34"/>
<evidence type="ECO:0000313" key="1">
    <source>
        <dbReference type="Proteomes" id="UP000046392"/>
    </source>
</evidence>
<dbReference type="Proteomes" id="UP000046392">
    <property type="component" value="Unplaced"/>
</dbReference>
<accession>A0A0N5BN34</accession>
<evidence type="ECO:0000313" key="2">
    <source>
        <dbReference type="WBParaSite" id="SPAL_0000731400.1"/>
    </source>
</evidence>
<protein>
    <submittedName>
        <fullName evidence="2">C6 domain-containing protein</fullName>
    </submittedName>
</protein>
<organism evidence="1 2">
    <name type="scientific">Strongyloides papillosus</name>
    <name type="common">Intestinal threadworm</name>
    <dbReference type="NCBI Taxonomy" id="174720"/>
    <lineage>
        <taxon>Eukaryota</taxon>
        <taxon>Metazoa</taxon>
        <taxon>Ecdysozoa</taxon>
        <taxon>Nematoda</taxon>
        <taxon>Chromadorea</taxon>
        <taxon>Rhabditida</taxon>
        <taxon>Tylenchina</taxon>
        <taxon>Panagrolaimomorpha</taxon>
        <taxon>Strongyloidoidea</taxon>
        <taxon>Strongyloididae</taxon>
        <taxon>Strongyloides</taxon>
    </lineage>
</organism>
<sequence>MPLVFNCAVSHTGNNKLSTVTTTSSPTTTMDYYDDDETTTTTTIATTTTELATTTTTTPRLHTLNGAGSIDFTETEYLSVDTGCSAVIIECSTTVAGEAVSFYYDGDLTADTNNLATIERVLNCDGNGEWQSVIAGGAVTSIECISA</sequence>
<dbReference type="WBParaSite" id="SPAL_0000731400.1">
    <property type="protein sequence ID" value="SPAL_0000731400.1"/>
    <property type="gene ID" value="SPAL_0000731400"/>
</dbReference>
<keyword evidence="1" id="KW-1185">Reference proteome</keyword>